<keyword evidence="2" id="KW-0812">Transmembrane</keyword>
<dbReference type="PANTHER" id="PTHR42028:SF1">
    <property type="entry name" value="YALI0E30657P"/>
    <property type="match status" value="1"/>
</dbReference>
<feature type="compositionally biased region" description="Low complexity" evidence="1">
    <location>
        <begin position="84"/>
        <end position="108"/>
    </location>
</feature>
<keyword evidence="6" id="KW-1185">Reference proteome</keyword>
<gene>
    <name evidence="5" type="ORF">N7494_008828</name>
</gene>
<accession>A0AAD6CRD2</accession>
<sequence>MRPILSILYTFLLLGTIAAAWPWSNYGEVFGGNMLDRRADESSTSSTASTSEQTTTVASQTSTKSSSETDTSTNTKTASDETASGSTTTGTSKNTKTKSSTTTSSSVSINPAAGEGGISMLTPDSTTTSYYKIGQNITFVWNYTSVTVSPTAVDVVASCSLNSVTYTVTKNMSMEATGTAIWDTGEYEKTATIPLLTASYTLYVYDADKSLSDTASAGYLGSDTGYSFGMYFTQKATSLSGYFCVTCNGALSDTNRQGLKFVVGMAMLTVLSFTWFAGSFGLFSL</sequence>
<proteinExistence type="predicted"/>
<protein>
    <recommendedName>
        <fullName evidence="4">DUF7137 domain-containing protein</fullName>
    </recommendedName>
</protein>
<evidence type="ECO:0000256" key="2">
    <source>
        <dbReference type="SAM" id="Phobius"/>
    </source>
</evidence>
<evidence type="ECO:0000259" key="4">
    <source>
        <dbReference type="Pfam" id="PF23585"/>
    </source>
</evidence>
<feature type="transmembrane region" description="Helical" evidence="2">
    <location>
        <begin position="261"/>
        <end position="283"/>
    </location>
</feature>
<reference evidence="5 6" key="1">
    <citation type="journal article" date="2023" name="IMA Fungus">
        <title>Comparative genomic study of the Penicillium genus elucidates a diverse pangenome and 15 lateral gene transfer events.</title>
        <authorList>
            <person name="Petersen C."/>
            <person name="Sorensen T."/>
            <person name="Nielsen M.R."/>
            <person name="Sondergaard T.E."/>
            <person name="Sorensen J.L."/>
            <person name="Fitzpatrick D.A."/>
            <person name="Frisvad J.C."/>
            <person name="Nielsen K.L."/>
        </authorList>
    </citation>
    <scope>NUCLEOTIDE SEQUENCE [LARGE SCALE GENOMIC DNA]</scope>
    <source>
        <strain evidence="5 6">IBT 35679</strain>
    </source>
</reference>
<feature type="chain" id="PRO_5041991041" description="DUF7137 domain-containing protein" evidence="3">
    <location>
        <begin position="20"/>
        <end position="285"/>
    </location>
</feature>
<dbReference type="Proteomes" id="UP001220324">
    <property type="component" value="Unassembled WGS sequence"/>
</dbReference>
<feature type="compositionally biased region" description="Low complexity" evidence="1">
    <location>
        <begin position="42"/>
        <end position="77"/>
    </location>
</feature>
<comment type="caution">
    <text evidence="5">The sequence shown here is derived from an EMBL/GenBank/DDBJ whole genome shotgun (WGS) entry which is preliminary data.</text>
</comment>
<evidence type="ECO:0000313" key="6">
    <source>
        <dbReference type="Proteomes" id="UP001220324"/>
    </source>
</evidence>
<organism evidence="5 6">
    <name type="scientific">Penicillium frequentans</name>
    <dbReference type="NCBI Taxonomy" id="3151616"/>
    <lineage>
        <taxon>Eukaryota</taxon>
        <taxon>Fungi</taxon>
        <taxon>Dikarya</taxon>
        <taxon>Ascomycota</taxon>
        <taxon>Pezizomycotina</taxon>
        <taxon>Eurotiomycetes</taxon>
        <taxon>Eurotiomycetidae</taxon>
        <taxon>Eurotiales</taxon>
        <taxon>Aspergillaceae</taxon>
        <taxon>Penicillium</taxon>
    </lineage>
</organism>
<keyword evidence="2" id="KW-1133">Transmembrane helix</keyword>
<evidence type="ECO:0000313" key="5">
    <source>
        <dbReference type="EMBL" id="KAJ5532276.1"/>
    </source>
</evidence>
<feature type="domain" description="DUF7137" evidence="4">
    <location>
        <begin position="114"/>
        <end position="246"/>
    </location>
</feature>
<feature type="signal peptide" evidence="3">
    <location>
        <begin position="1"/>
        <end position="19"/>
    </location>
</feature>
<dbReference type="AlphaFoldDB" id="A0AAD6CRD2"/>
<evidence type="ECO:0000256" key="1">
    <source>
        <dbReference type="SAM" id="MobiDB-lite"/>
    </source>
</evidence>
<dbReference type="EMBL" id="JAQIZZ010000007">
    <property type="protein sequence ID" value="KAJ5532276.1"/>
    <property type="molecule type" value="Genomic_DNA"/>
</dbReference>
<dbReference type="InterPro" id="IPR055561">
    <property type="entry name" value="DUF7137"/>
</dbReference>
<feature type="region of interest" description="Disordered" evidence="1">
    <location>
        <begin position="38"/>
        <end position="121"/>
    </location>
</feature>
<keyword evidence="2" id="KW-0472">Membrane</keyword>
<evidence type="ECO:0000256" key="3">
    <source>
        <dbReference type="SAM" id="SignalP"/>
    </source>
</evidence>
<dbReference type="Pfam" id="PF23585">
    <property type="entry name" value="DUF7137"/>
    <property type="match status" value="1"/>
</dbReference>
<keyword evidence="3" id="KW-0732">Signal</keyword>
<dbReference type="PANTHER" id="PTHR42028">
    <property type="entry name" value="CHROMOSOME 1, WHOLE GENOME SHOTGUN SEQUENCE"/>
    <property type="match status" value="1"/>
</dbReference>
<name>A0AAD6CRD2_9EURO</name>